<dbReference type="Proteomes" id="UP000647183">
    <property type="component" value="Unassembled WGS sequence"/>
</dbReference>
<dbReference type="RefSeq" id="WP_191730053.1">
    <property type="nucleotide sequence ID" value="NZ_JACSQJ010000008.1"/>
</dbReference>
<accession>A0ABR8ULJ1</accession>
<dbReference type="SUPFAM" id="SSF53254">
    <property type="entry name" value="Phosphoglycerate mutase-like"/>
    <property type="match status" value="1"/>
</dbReference>
<reference evidence="1 2" key="1">
    <citation type="submission" date="2020-08" db="EMBL/GenBank/DDBJ databases">
        <title>A Genomic Blueprint of the Chicken Gut Microbiome.</title>
        <authorList>
            <person name="Gilroy R."/>
            <person name="Ravi A."/>
            <person name="Getino M."/>
            <person name="Pursley I."/>
            <person name="Horton D.L."/>
            <person name="Alikhan N.-F."/>
            <person name="Baker D."/>
            <person name="Gharbi K."/>
            <person name="Hall N."/>
            <person name="Watson M."/>
            <person name="Adriaenssens E.M."/>
            <person name="Foster-Nyarko E."/>
            <person name="Jarju S."/>
            <person name="Secka A."/>
            <person name="Antonio M."/>
            <person name="Oren A."/>
            <person name="Chaudhuri R."/>
            <person name="La Ragione R.M."/>
            <person name="Hildebrand F."/>
            <person name="Pallen M.J."/>
        </authorList>
    </citation>
    <scope>NUCLEOTIDE SEQUENCE [LARGE SCALE GENOMIC DNA]</scope>
    <source>
        <strain evidence="1 2">Sa2BVA3</strain>
    </source>
</reference>
<proteinExistence type="predicted"/>
<dbReference type="Pfam" id="PF00300">
    <property type="entry name" value="His_Phos_1"/>
    <property type="match status" value="1"/>
</dbReference>
<comment type="caution">
    <text evidence="1">The sequence shown here is derived from an EMBL/GenBank/DDBJ whole genome shotgun (WGS) entry which is preliminary data.</text>
</comment>
<name>A0ABR8ULJ1_9GAMM</name>
<organism evidence="1 2">
    <name type="scientific">Luteimonas colneyensis</name>
    <dbReference type="NCBI Taxonomy" id="2762230"/>
    <lineage>
        <taxon>Bacteria</taxon>
        <taxon>Pseudomonadati</taxon>
        <taxon>Pseudomonadota</taxon>
        <taxon>Gammaproteobacteria</taxon>
        <taxon>Lysobacterales</taxon>
        <taxon>Lysobacteraceae</taxon>
        <taxon>Luteimonas</taxon>
    </lineage>
</organism>
<dbReference type="InterPro" id="IPR029033">
    <property type="entry name" value="His_PPase_superfam"/>
</dbReference>
<sequence>MILDLVRHADTGRRGHMDGRSDPALVVGATDAACRRHAGIGWSRVLASPLRRAHDTALALAKPLGLPVETEPRWAEYDFGDWDGRRGAELPAAAVAAFHADPLRHPPPGAERWDVFGERIAAALRALLVCAAAGASAEDEPVLVVSHGGPLRMALVQACGLPLAASWALRIDYGTRLRLRVETGDDGRPWGELLELAQP</sequence>
<dbReference type="CDD" id="cd07067">
    <property type="entry name" value="HP_PGM_like"/>
    <property type="match status" value="1"/>
</dbReference>
<keyword evidence="2" id="KW-1185">Reference proteome</keyword>
<dbReference type="SMART" id="SM00855">
    <property type="entry name" value="PGAM"/>
    <property type="match status" value="1"/>
</dbReference>
<dbReference type="EMBL" id="JACSQJ010000008">
    <property type="protein sequence ID" value="MBD7988892.1"/>
    <property type="molecule type" value="Genomic_DNA"/>
</dbReference>
<dbReference type="Gene3D" id="3.40.50.1240">
    <property type="entry name" value="Phosphoglycerate mutase-like"/>
    <property type="match status" value="1"/>
</dbReference>
<protein>
    <submittedName>
        <fullName evidence="1">Histidine phosphatase family protein</fullName>
    </submittedName>
</protein>
<gene>
    <name evidence="1" type="ORF">H9645_12710</name>
</gene>
<dbReference type="InterPro" id="IPR013078">
    <property type="entry name" value="His_Pase_superF_clade-1"/>
</dbReference>
<evidence type="ECO:0000313" key="2">
    <source>
        <dbReference type="Proteomes" id="UP000647183"/>
    </source>
</evidence>
<evidence type="ECO:0000313" key="1">
    <source>
        <dbReference type="EMBL" id="MBD7988892.1"/>
    </source>
</evidence>